<feature type="transmembrane region" description="Helical" evidence="12">
    <location>
        <begin position="494"/>
        <end position="513"/>
    </location>
</feature>
<evidence type="ECO:0000256" key="5">
    <source>
        <dbReference type="ARBA" id="ARBA00022502"/>
    </source>
</evidence>
<reference evidence="14 15" key="1">
    <citation type="submission" date="2023-03" db="EMBL/GenBank/DDBJ databases">
        <title>Genome insight into feeding habits of ladybird beetles.</title>
        <authorList>
            <person name="Li H.-S."/>
            <person name="Huang Y.-H."/>
            <person name="Pang H."/>
        </authorList>
    </citation>
    <scope>NUCLEOTIDE SEQUENCE [LARGE SCALE GENOMIC DNA]</scope>
    <source>
        <strain evidence="14">SYSU_2023b</strain>
        <tissue evidence="14">Whole body</tissue>
    </source>
</reference>
<feature type="transmembrane region" description="Helical" evidence="12">
    <location>
        <begin position="694"/>
        <end position="710"/>
    </location>
</feature>
<name>A0AAW1U4W9_9CUCU</name>
<organism evidence="14 15">
    <name type="scientific">Henosepilachna vigintioctopunctata</name>
    <dbReference type="NCBI Taxonomy" id="420089"/>
    <lineage>
        <taxon>Eukaryota</taxon>
        <taxon>Metazoa</taxon>
        <taxon>Ecdysozoa</taxon>
        <taxon>Arthropoda</taxon>
        <taxon>Hexapoda</taxon>
        <taxon>Insecta</taxon>
        <taxon>Pterygota</taxon>
        <taxon>Neoptera</taxon>
        <taxon>Endopterygota</taxon>
        <taxon>Coleoptera</taxon>
        <taxon>Polyphaga</taxon>
        <taxon>Cucujiformia</taxon>
        <taxon>Coccinelloidea</taxon>
        <taxon>Coccinellidae</taxon>
        <taxon>Epilachninae</taxon>
        <taxon>Epilachnini</taxon>
        <taxon>Henosepilachna</taxon>
    </lineage>
</organism>
<dbReference type="InterPro" id="IPR007070">
    <property type="entry name" value="GPI_EtnP_transferase_1"/>
</dbReference>
<feature type="transmembrane region" description="Helical" evidence="12">
    <location>
        <begin position="625"/>
        <end position="641"/>
    </location>
</feature>
<dbReference type="GO" id="GO:0051377">
    <property type="term" value="F:mannose-ethanolamine phosphotransferase activity"/>
    <property type="evidence" value="ECO:0007669"/>
    <property type="project" value="UniProtKB-UniRule"/>
</dbReference>
<keyword evidence="5 12" id="KW-0337">GPI-anchor biosynthesis</keyword>
<dbReference type="CDD" id="cd16020">
    <property type="entry name" value="GPI_EPT_1"/>
    <property type="match status" value="1"/>
</dbReference>
<dbReference type="InterPro" id="IPR002591">
    <property type="entry name" value="Phosphodiest/P_Trfase"/>
</dbReference>
<feature type="transmembrane region" description="Helical" evidence="12">
    <location>
        <begin position="457"/>
        <end position="482"/>
    </location>
</feature>
<sequence length="867" mass="101036">MLFKNYEIISIVVLGIFIHILLLITVFDTHFKSPLEHGMTPVKSTPYSQAKRLVLFSADGLRAEAILGENENRAPYLTSIRKNRGSWGVSHTRVPTESRPGHVAMLAGIFEDPSAIFKGWKHNPVDFDSVINQSRNAWCLGSPDIVPIFNKDRRQHISVYTYDSQMQDFGNKDTILLDRWVFEKTEWLLWNLKDSVNFNDSGNIFFLHLLGLDTAGHAFKPYSKEYVDNIKFVDDKISYIEKLFHNIFQDDLTSFILTSDHGMTNWGSHGSGLDHETLTPIIAWGAGIKIDNTKKDINQIDIAPLISSLVGLNYPTNNLGKLPVAYLNIPEKYKLHNSLTNIQQLFNIFNVKQQKIEKSTFLYKPYKYLTEHNFEKIFIELWHSNESSEVVLKKSDILFNEILKAIDYCHNYFMYYILFSVSIGLLFWILLLSTSVFNNKKSNFYDTNVDLFKILTIFYNLIVTSTCMVQSFSFLYYIYFLFPGTMLYCLLHRYYCFSGFSLNFSVIKCKYYIFILSCIIFFICGFHYRFCYSIMMVVISISIFLNPESAKIRRSLKISWVGVCSFLSIFPLLPLMSTKFHIVYFVLGYISWQFFIFYIDIFHFNRFSIHLLHPRQAKIFRMQKIFFNISFINALIISQNILENVTFLKFISWILFLISILTIPYSTDCLEIRIFCIILALSPFYIMTTMTYELIFLSFYCILLTLWLHIEQNLKPISNVDLENFRKCVIFVSLILIGFFGTGNIASLNSFDPMWVRCFLTVFSPFKMTILIVLKLILPILYATCVFRCIILNTGMNLKNSFCTILLISDVMVFYFMYSIKNEGSWLDIGISLSNFVVVECLTLGVIVLYLVAYFLTNIKTYWNIIR</sequence>
<gene>
    <name evidence="14" type="ORF">WA026_011117</name>
</gene>
<feature type="transmembrane region" description="Helical" evidence="12">
    <location>
        <begin position="519"/>
        <end position="546"/>
    </location>
</feature>
<evidence type="ECO:0000256" key="9">
    <source>
        <dbReference type="ARBA" id="ARBA00022989"/>
    </source>
</evidence>
<dbReference type="SUPFAM" id="SSF53649">
    <property type="entry name" value="Alkaline phosphatase-like"/>
    <property type="match status" value="1"/>
</dbReference>
<keyword evidence="6 12" id="KW-0808">Transferase</keyword>
<comment type="caution">
    <text evidence="14">The sequence shown here is derived from an EMBL/GenBank/DDBJ whole genome shotgun (WGS) entry which is preliminary data.</text>
</comment>
<evidence type="ECO:0000259" key="13">
    <source>
        <dbReference type="Pfam" id="PF04987"/>
    </source>
</evidence>
<dbReference type="InterPro" id="IPR037671">
    <property type="entry name" value="PIGN_N"/>
</dbReference>
<evidence type="ECO:0000256" key="12">
    <source>
        <dbReference type="RuleBase" id="RU367138"/>
    </source>
</evidence>
<dbReference type="PANTHER" id="PTHR12250">
    <property type="entry name" value="PHOSPHATIDYLINOSITOL GLYCAN, CLASS N"/>
    <property type="match status" value="1"/>
</dbReference>
<evidence type="ECO:0000256" key="1">
    <source>
        <dbReference type="ARBA" id="ARBA00004477"/>
    </source>
</evidence>
<keyword evidence="11" id="KW-0325">Glycoprotein</keyword>
<feature type="transmembrane region" description="Helical" evidence="12">
    <location>
        <begin position="832"/>
        <end position="857"/>
    </location>
</feature>
<dbReference type="InterPro" id="IPR017850">
    <property type="entry name" value="Alkaline_phosphatase_core_sf"/>
</dbReference>
<keyword evidence="8 12" id="KW-0256">Endoplasmic reticulum</keyword>
<protein>
    <recommendedName>
        <fullName evidence="4 12">GPI ethanolamine phosphate transferase 1</fullName>
        <ecNumber evidence="12">2.-.-.-</ecNumber>
    </recommendedName>
</protein>
<dbReference type="Pfam" id="PF04987">
    <property type="entry name" value="PigN"/>
    <property type="match status" value="1"/>
</dbReference>
<comment type="subcellular location">
    <subcellularLocation>
        <location evidence="1 12">Endoplasmic reticulum membrane</location>
        <topology evidence="1 12">Multi-pass membrane protein</topology>
    </subcellularLocation>
</comment>
<keyword evidence="9 12" id="KW-1133">Transmembrane helix</keyword>
<dbReference type="GO" id="GO:0005789">
    <property type="term" value="C:endoplasmic reticulum membrane"/>
    <property type="evidence" value="ECO:0007669"/>
    <property type="project" value="UniProtKB-SubCell"/>
</dbReference>
<dbReference type="PANTHER" id="PTHR12250:SF0">
    <property type="entry name" value="GPI ETHANOLAMINE PHOSPHATE TRANSFERASE 1"/>
    <property type="match status" value="1"/>
</dbReference>
<evidence type="ECO:0000256" key="4">
    <source>
        <dbReference type="ARBA" id="ARBA00020831"/>
    </source>
</evidence>
<feature type="transmembrane region" description="Helical" evidence="12">
    <location>
        <begin position="768"/>
        <end position="790"/>
    </location>
</feature>
<evidence type="ECO:0000256" key="8">
    <source>
        <dbReference type="ARBA" id="ARBA00022824"/>
    </source>
</evidence>
<dbReference type="Pfam" id="PF01663">
    <property type="entry name" value="Phosphodiest"/>
    <property type="match status" value="1"/>
</dbReference>
<dbReference type="AlphaFoldDB" id="A0AAW1U4W9"/>
<feature type="transmembrane region" description="Helical" evidence="12">
    <location>
        <begin position="558"/>
        <end position="576"/>
    </location>
</feature>
<dbReference type="Gene3D" id="3.40.720.10">
    <property type="entry name" value="Alkaline Phosphatase, subunit A"/>
    <property type="match status" value="2"/>
</dbReference>
<evidence type="ECO:0000313" key="14">
    <source>
        <dbReference type="EMBL" id="KAK9876000.1"/>
    </source>
</evidence>
<feature type="transmembrane region" description="Helical" evidence="12">
    <location>
        <begin position="730"/>
        <end position="748"/>
    </location>
</feature>
<dbReference type="EC" id="2.-.-.-" evidence="12"/>
<feature type="transmembrane region" description="Helical" evidence="12">
    <location>
        <begin position="647"/>
        <end position="665"/>
    </location>
</feature>
<keyword evidence="7 12" id="KW-0812">Transmembrane</keyword>
<evidence type="ECO:0000313" key="15">
    <source>
        <dbReference type="Proteomes" id="UP001431783"/>
    </source>
</evidence>
<evidence type="ECO:0000256" key="11">
    <source>
        <dbReference type="ARBA" id="ARBA00023180"/>
    </source>
</evidence>
<evidence type="ECO:0000256" key="6">
    <source>
        <dbReference type="ARBA" id="ARBA00022679"/>
    </source>
</evidence>
<evidence type="ECO:0000256" key="10">
    <source>
        <dbReference type="ARBA" id="ARBA00023136"/>
    </source>
</evidence>
<feature type="transmembrane region" description="Helical" evidence="12">
    <location>
        <begin position="802"/>
        <end position="820"/>
    </location>
</feature>
<comment type="function">
    <text evidence="12">Ethanolamine phosphate transferase involved in glycosylphosphatidylinositol-anchor biosynthesis. Transfers ethanolamine phosphate to the first alpha-1,4-linked mannose of the glycosylphosphatidylinositol precursor of GPI-anchor.</text>
</comment>
<comment type="pathway">
    <text evidence="2 12">Glycolipid biosynthesis; glycosylphosphatidylinositol-anchor biosynthesis.</text>
</comment>
<evidence type="ECO:0000256" key="3">
    <source>
        <dbReference type="ARBA" id="ARBA00008400"/>
    </source>
</evidence>
<comment type="similarity">
    <text evidence="3 12">Belongs to the PIGG/PIGN/PIGO family. PIGN subfamily.</text>
</comment>
<dbReference type="InterPro" id="IPR017852">
    <property type="entry name" value="GPI_EtnP_transferase_1_C"/>
</dbReference>
<accession>A0AAW1U4W9</accession>
<dbReference type="Proteomes" id="UP001431783">
    <property type="component" value="Unassembled WGS sequence"/>
</dbReference>
<feature type="domain" description="GPI ethanolamine phosphate transferase 1 C-terminal" evidence="13">
    <location>
        <begin position="405"/>
        <end position="825"/>
    </location>
</feature>
<feature type="transmembrane region" description="Helical" evidence="12">
    <location>
        <begin position="413"/>
        <end position="437"/>
    </location>
</feature>
<keyword evidence="10 12" id="KW-0472">Membrane</keyword>
<proteinExistence type="inferred from homology"/>
<evidence type="ECO:0000256" key="2">
    <source>
        <dbReference type="ARBA" id="ARBA00004687"/>
    </source>
</evidence>
<feature type="transmembrane region" description="Helical" evidence="12">
    <location>
        <begin position="582"/>
        <end position="604"/>
    </location>
</feature>
<dbReference type="EMBL" id="JARQZJ010000035">
    <property type="protein sequence ID" value="KAK9876000.1"/>
    <property type="molecule type" value="Genomic_DNA"/>
</dbReference>
<evidence type="ECO:0000256" key="7">
    <source>
        <dbReference type="ARBA" id="ARBA00022692"/>
    </source>
</evidence>
<dbReference type="GO" id="GO:0006506">
    <property type="term" value="P:GPI anchor biosynthetic process"/>
    <property type="evidence" value="ECO:0007669"/>
    <property type="project" value="UniProtKB-KW"/>
</dbReference>
<keyword evidence="15" id="KW-1185">Reference proteome</keyword>
<feature type="transmembrane region" description="Helical" evidence="12">
    <location>
        <begin position="6"/>
        <end position="27"/>
    </location>
</feature>